<dbReference type="AlphaFoldDB" id="A0A1G7V387"/>
<evidence type="ECO:0000313" key="2">
    <source>
        <dbReference type="Proteomes" id="UP000199643"/>
    </source>
</evidence>
<gene>
    <name evidence="1" type="ORF">SAMN05421827_107224</name>
</gene>
<dbReference type="Proteomes" id="UP000199643">
    <property type="component" value="Unassembled WGS sequence"/>
</dbReference>
<keyword evidence="2" id="KW-1185">Reference proteome</keyword>
<evidence type="ECO:0000313" key="1">
    <source>
        <dbReference type="EMBL" id="SDG53819.1"/>
    </source>
</evidence>
<accession>A0A1G7V387</accession>
<sequence>MQISLILVLNEDYFVCFTRLRNLVSRSIVLVCNEDAREWQFYCLNASNRIANADLANPLCKRGLFVKGDFILLLSSSFLTRMQENDNSIAL</sequence>
<name>A0A1G7V387_9SPHI</name>
<organism evidence="1 2">
    <name type="scientific">Pedobacter terrae</name>
    <dbReference type="NCBI Taxonomy" id="405671"/>
    <lineage>
        <taxon>Bacteria</taxon>
        <taxon>Pseudomonadati</taxon>
        <taxon>Bacteroidota</taxon>
        <taxon>Sphingobacteriia</taxon>
        <taxon>Sphingobacteriales</taxon>
        <taxon>Sphingobacteriaceae</taxon>
        <taxon>Pedobacter</taxon>
    </lineage>
</organism>
<proteinExistence type="predicted"/>
<dbReference type="EMBL" id="FNCH01000007">
    <property type="protein sequence ID" value="SDG53819.1"/>
    <property type="molecule type" value="Genomic_DNA"/>
</dbReference>
<reference evidence="2" key="1">
    <citation type="submission" date="2016-10" db="EMBL/GenBank/DDBJ databases">
        <authorList>
            <person name="Varghese N."/>
            <person name="Submissions S."/>
        </authorList>
    </citation>
    <scope>NUCLEOTIDE SEQUENCE [LARGE SCALE GENOMIC DNA]</scope>
    <source>
        <strain evidence="2">DSM 17933</strain>
    </source>
</reference>
<protein>
    <submittedName>
        <fullName evidence="1">Uncharacterized protein</fullName>
    </submittedName>
</protein>